<organism evidence="5 6">
    <name type="scientific">Periconia macrospinosa</name>
    <dbReference type="NCBI Taxonomy" id="97972"/>
    <lineage>
        <taxon>Eukaryota</taxon>
        <taxon>Fungi</taxon>
        <taxon>Dikarya</taxon>
        <taxon>Ascomycota</taxon>
        <taxon>Pezizomycotina</taxon>
        <taxon>Dothideomycetes</taxon>
        <taxon>Pleosporomycetidae</taxon>
        <taxon>Pleosporales</taxon>
        <taxon>Massarineae</taxon>
        <taxon>Periconiaceae</taxon>
        <taxon>Periconia</taxon>
    </lineage>
</organism>
<dbReference type="InterPro" id="IPR051609">
    <property type="entry name" value="NmrA/Isoflavone_reductase-like"/>
</dbReference>
<evidence type="ECO:0000313" key="6">
    <source>
        <dbReference type="Proteomes" id="UP000244855"/>
    </source>
</evidence>
<name>A0A2V1E1N3_9PLEO</name>
<reference evidence="5 6" key="1">
    <citation type="journal article" date="2018" name="Sci. Rep.">
        <title>Comparative genomics provides insights into the lifestyle and reveals functional heterogeneity of dark septate endophytic fungi.</title>
        <authorList>
            <person name="Knapp D.G."/>
            <person name="Nemeth J.B."/>
            <person name="Barry K."/>
            <person name="Hainaut M."/>
            <person name="Henrissat B."/>
            <person name="Johnson J."/>
            <person name="Kuo A."/>
            <person name="Lim J.H.P."/>
            <person name="Lipzen A."/>
            <person name="Nolan M."/>
            <person name="Ohm R.A."/>
            <person name="Tamas L."/>
            <person name="Grigoriev I.V."/>
            <person name="Spatafora J.W."/>
            <person name="Nagy L.G."/>
            <person name="Kovacs G.M."/>
        </authorList>
    </citation>
    <scope>NUCLEOTIDE SEQUENCE [LARGE SCALE GENOMIC DNA]</scope>
    <source>
        <strain evidence="5 6">DSE2036</strain>
    </source>
</reference>
<dbReference type="Proteomes" id="UP000244855">
    <property type="component" value="Unassembled WGS sequence"/>
</dbReference>
<dbReference type="OrthoDB" id="10000533at2759"/>
<evidence type="ECO:0000256" key="2">
    <source>
        <dbReference type="ARBA" id="ARBA00022857"/>
    </source>
</evidence>
<keyword evidence="6" id="KW-1185">Reference proteome</keyword>
<comment type="similarity">
    <text evidence="1">Belongs to the NmrA-type oxidoreductase family. Isoflavone reductase subfamily.</text>
</comment>
<keyword evidence="2" id="KW-0521">NADP</keyword>
<dbReference type="Gene3D" id="3.40.50.720">
    <property type="entry name" value="NAD(P)-binding Rossmann-like Domain"/>
    <property type="match status" value="1"/>
</dbReference>
<dbReference type="SUPFAM" id="SSF51735">
    <property type="entry name" value="NAD(P)-binding Rossmann-fold domains"/>
    <property type="match status" value="1"/>
</dbReference>
<accession>A0A2V1E1N3</accession>
<dbReference type="AlphaFoldDB" id="A0A2V1E1N3"/>
<sequence length="316" mass="35008">MVKIAISGATGGVAQEVLDVLAARKKHEIILISRNIIPTEKLAPGVTSVQTDYKNEEELVKTLQGVNTVLCFIVSQSDPGSVSQKVLINAAVKAGVKRYAPSEWASSGFDHMPWYEGKAKIREYLAELNKENKVLEYCLFHPGLFTNYFARPYKTSEHVVAFELQWDFNGRRAIVIDGTDGGSINFITIKDFTDVIARAVEFEGEWPLVGGIRGDVLTVEQLVALGEKIRGPFLVERVPIDDLKRMSFKTSWLPIADHPAIPVETRKEVAAGMVSGILQAVNAGAFSVTDEWNKLLPDKKFTTAEEFLTEVWEGKP</sequence>
<dbReference type="GO" id="GO:0016491">
    <property type="term" value="F:oxidoreductase activity"/>
    <property type="evidence" value="ECO:0007669"/>
    <property type="project" value="UniProtKB-KW"/>
</dbReference>
<evidence type="ECO:0000256" key="1">
    <source>
        <dbReference type="ARBA" id="ARBA00005725"/>
    </source>
</evidence>
<dbReference type="EMBL" id="KZ805323">
    <property type="protein sequence ID" value="PVI04216.1"/>
    <property type="molecule type" value="Genomic_DNA"/>
</dbReference>
<evidence type="ECO:0000313" key="5">
    <source>
        <dbReference type="EMBL" id="PVI04216.1"/>
    </source>
</evidence>
<dbReference type="InterPro" id="IPR008030">
    <property type="entry name" value="NmrA-like"/>
</dbReference>
<dbReference type="PANTHER" id="PTHR47706">
    <property type="entry name" value="NMRA-LIKE FAMILY PROTEIN"/>
    <property type="match status" value="1"/>
</dbReference>
<dbReference type="Pfam" id="PF05368">
    <property type="entry name" value="NmrA"/>
    <property type="match status" value="1"/>
</dbReference>
<evidence type="ECO:0000259" key="4">
    <source>
        <dbReference type="Pfam" id="PF05368"/>
    </source>
</evidence>
<dbReference type="PANTHER" id="PTHR47706:SF4">
    <property type="entry name" value="NMRA-LIKE DOMAIN-CONTAINING PROTEIN"/>
    <property type="match status" value="1"/>
</dbReference>
<feature type="domain" description="NmrA-like" evidence="4">
    <location>
        <begin position="3"/>
        <end position="308"/>
    </location>
</feature>
<protein>
    <submittedName>
        <fullName evidence="5">NAD(P)-binding protein</fullName>
    </submittedName>
</protein>
<keyword evidence="3" id="KW-0560">Oxidoreductase</keyword>
<gene>
    <name evidence="5" type="ORF">DM02DRAFT_586412</name>
</gene>
<proteinExistence type="inferred from homology"/>
<evidence type="ECO:0000256" key="3">
    <source>
        <dbReference type="ARBA" id="ARBA00023002"/>
    </source>
</evidence>
<dbReference type="InterPro" id="IPR036291">
    <property type="entry name" value="NAD(P)-bd_dom_sf"/>
</dbReference>